<feature type="transmembrane region" description="Helical" evidence="9">
    <location>
        <begin position="44"/>
        <end position="66"/>
    </location>
</feature>
<feature type="transmembrane region" description="Helical" evidence="9">
    <location>
        <begin position="187"/>
        <end position="206"/>
    </location>
</feature>
<evidence type="ECO:0000256" key="8">
    <source>
        <dbReference type="ARBA" id="ARBA00023136"/>
    </source>
</evidence>
<evidence type="ECO:0000256" key="3">
    <source>
        <dbReference type="ARBA" id="ARBA00022448"/>
    </source>
</evidence>
<dbReference type="InterPro" id="IPR047817">
    <property type="entry name" value="ABC2_TM_bact-type"/>
</dbReference>
<proteinExistence type="inferred from homology"/>
<evidence type="ECO:0000256" key="9">
    <source>
        <dbReference type="RuleBase" id="RU361157"/>
    </source>
</evidence>
<evidence type="ECO:0000256" key="7">
    <source>
        <dbReference type="ARBA" id="ARBA00022989"/>
    </source>
</evidence>
<evidence type="ECO:0000256" key="5">
    <source>
        <dbReference type="ARBA" id="ARBA00022519"/>
    </source>
</evidence>
<dbReference type="AlphaFoldDB" id="A0A2Z4G837"/>
<dbReference type="Pfam" id="PF01061">
    <property type="entry name" value="ABC2_membrane"/>
    <property type="match status" value="1"/>
</dbReference>
<evidence type="ECO:0000256" key="4">
    <source>
        <dbReference type="ARBA" id="ARBA00022475"/>
    </source>
</evidence>
<sequence>MDNKKVKVISSYPSFWDYWKEVFDYRELFWILAKRDIMVRYKQTIFGVLWSILRPLISSMVYVFGVNRIGTLGENSEIPYILVILSGNILWLFFSQSLMTISLSVVTNNNLVSKVFFPRIIIPFSSFFLGLLDVIIGMCVFIGFCFYYSYIPDYKVFFAPLFIILAYMAASGVGLFASVLNVKYRDIGQLIPFVISFGLFISPVLYTTDTVASHWTYKLFVLNPVTGCIDAFRWALLGDAYAFNWDSFIPLLIFCFVTLFVSIRYFRKHESSFVDYI</sequence>
<keyword evidence="12" id="KW-1185">Reference proteome</keyword>
<dbReference type="GO" id="GO:0140359">
    <property type="term" value="F:ABC-type transporter activity"/>
    <property type="evidence" value="ECO:0007669"/>
    <property type="project" value="InterPro"/>
</dbReference>
<dbReference type="EMBL" id="CP029480">
    <property type="protein sequence ID" value="AWV97342.1"/>
    <property type="molecule type" value="Genomic_DNA"/>
</dbReference>
<dbReference type="Proteomes" id="UP000249873">
    <property type="component" value="Chromosome"/>
</dbReference>
<dbReference type="PANTHER" id="PTHR30413">
    <property type="entry name" value="INNER MEMBRANE TRANSPORT PERMEASE"/>
    <property type="match status" value="1"/>
</dbReference>
<evidence type="ECO:0000256" key="6">
    <source>
        <dbReference type="ARBA" id="ARBA00022692"/>
    </source>
</evidence>
<keyword evidence="4 9" id="KW-1003">Cell membrane</keyword>
<dbReference type="GO" id="GO:0005886">
    <property type="term" value="C:plasma membrane"/>
    <property type="evidence" value="ECO:0007669"/>
    <property type="project" value="UniProtKB-SubCell"/>
</dbReference>
<keyword evidence="7 9" id="KW-1133">Transmembrane helix</keyword>
<feature type="transmembrane region" description="Helical" evidence="9">
    <location>
        <begin position="127"/>
        <end position="150"/>
    </location>
</feature>
<dbReference type="GO" id="GO:0015920">
    <property type="term" value="P:lipopolysaccharide transport"/>
    <property type="evidence" value="ECO:0007669"/>
    <property type="project" value="TreeGrafter"/>
</dbReference>
<dbReference type="RefSeq" id="WP_111370444.1">
    <property type="nucleotide sequence ID" value="NZ_CP029480.1"/>
</dbReference>
<feature type="transmembrane region" description="Helical" evidence="9">
    <location>
        <begin position="247"/>
        <end position="266"/>
    </location>
</feature>
<reference evidence="11 12" key="1">
    <citation type="submission" date="2018-05" db="EMBL/GenBank/DDBJ databases">
        <title>Complete genome sequence of Arcticibacterium luteifluviistationis SM1504T, a cytophagaceae bacterium isolated from Arctic surface seawater.</title>
        <authorList>
            <person name="Li Y."/>
            <person name="Qin Q.-L."/>
        </authorList>
    </citation>
    <scope>NUCLEOTIDE SEQUENCE [LARGE SCALE GENOMIC DNA]</scope>
    <source>
        <strain evidence="11 12">SM1504</strain>
    </source>
</reference>
<gene>
    <name evidence="11" type="ORF">DJ013_03815</name>
</gene>
<evidence type="ECO:0000259" key="10">
    <source>
        <dbReference type="PROSITE" id="PS51012"/>
    </source>
</evidence>
<evidence type="ECO:0000256" key="2">
    <source>
        <dbReference type="ARBA" id="ARBA00007783"/>
    </source>
</evidence>
<evidence type="ECO:0000313" key="12">
    <source>
        <dbReference type="Proteomes" id="UP000249873"/>
    </source>
</evidence>
<name>A0A2Z4G837_9BACT</name>
<dbReference type="InterPro" id="IPR013525">
    <property type="entry name" value="ABC2_TM"/>
</dbReference>
<evidence type="ECO:0000313" key="11">
    <source>
        <dbReference type="EMBL" id="AWV97342.1"/>
    </source>
</evidence>
<keyword evidence="6 9" id="KW-0812">Transmembrane</keyword>
<keyword evidence="3 9" id="KW-0813">Transport</keyword>
<keyword evidence="5" id="KW-0997">Cell inner membrane</keyword>
<protein>
    <recommendedName>
        <fullName evidence="9">Transport permease protein</fullName>
    </recommendedName>
</protein>
<feature type="transmembrane region" description="Helical" evidence="9">
    <location>
        <begin position="156"/>
        <end position="180"/>
    </location>
</feature>
<feature type="domain" description="ABC transmembrane type-2" evidence="10">
    <location>
        <begin position="46"/>
        <end position="269"/>
    </location>
</feature>
<organism evidence="11 12">
    <name type="scientific">Arcticibacterium luteifluviistationis</name>
    <dbReference type="NCBI Taxonomy" id="1784714"/>
    <lineage>
        <taxon>Bacteria</taxon>
        <taxon>Pseudomonadati</taxon>
        <taxon>Bacteroidota</taxon>
        <taxon>Cytophagia</taxon>
        <taxon>Cytophagales</taxon>
        <taxon>Leadbetterellaceae</taxon>
        <taxon>Arcticibacterium</taxon>
    </lineage>
</organism>
<keyword evidence="8 9" id="KW-0472">Membrane</keyword>
<dbReference type="KEGG" id="als:DJ013_03815"/>
<evidence type="ECO:0000256" key="1">
    <source>
        <dbReference type="ARBA" id="ARBA00004429"/>
    </source>
</evidence>
<accession>A0A2Z4G837</accession>
<comment type="subcellular location">
    <subcellularLocation>
        <location evidence="1">Cell inner membrane</location>
        <topology evidence="1">Multi-pass membrane protein</topology>
    </subcellularLocation>
    <subcellularLocation>
        <location evidence="9">Cell membrane</location>
        <topology evidence="9">Multi-pass membrane protein</topology>
    </subcellularLocation>
</comment>
<comment type="similarity">
    <text evidence="2 9">Belongs to the ABC-2 integral membrane protein family.</text>
</comment>
<dbReference type="PANTHER" id="PTHR30413:SF8">
    <property type="entry name" value="TRANSPORT PERMEASE PROTEIN"/>
    <property type="match status" value="1"/>
</dbReference>
<dbReference type="PROSITE" id="PS51012">
    <property type="entry name" value="ABC_TM2"/>
    <property type="match status" value="1"/>
</dbReference>
<feature type="transmembrane region" description="Helical" evidence="9">
    <location>
        <begin position="78"/>
        <end position="106"/>
    </location>
</feature>
<dbReference type="OrthoDB" id="9786910at2"/>